<accession>A0A0W1KIH8</accession>
<dbReference type="Pfam" id="PF01555">
    <property type="entry name" value="N6_N4_Mtase"/>
    <property type="match status" value="1"/>
</dbReference>
<dbReference type="EC" id="2.1.1.113" evidence="2"/>
<comment type="caution">
    <text evidence="10">The sequence shown here is derived from an EMBL/GenBank/DDBJ whole genome shotgun (WGS) entry which is preliminary data.</text>
</comment>
<dbReference type="InterPro" id="IPR002941">
    <property type="entry name" value="DNA_methylase_N4/N6"/>
</dbReference>
<keyword evidence="5" id="KW-0949">S-adenosyl-L-methionine</keyword>
<dbReference type="AlphaFoldDB" id="A0A0W1KIH8"/>
<dbReference type="STRING" id="59561.AQZ59_01504"/>
<dbReference type="GO" id="GO:0003677">
    <property type="term" value="F:DNA binding"/>
    <property type="evidence" value="ECO:0007669"/>
    <property type="project" value="UniProtKB-KW"/>
</dbReference>
<dbReference type="GO" id="GO:0008170">
    <property type="term" value="F:N-methyltransferase activity"/>
    <property type="evidence" value="ECO:0007669"/>
    <property type="project" value="InterPro"/>
</dbReference>
<keyword evidence="4" id="KW-0808">Transferase</keyword>
<dbReference type="PATRIC" id="fig|59561.3.peg.1496"/>
<keyword evidence="3 10" id="KW-0489">Methyltransferase</keyword>
<feature type="domain" description="DNA methylase N-4/N-6" evidence="9">
    <location>
        <begin position="56"/>
        <end position="90"/>
    </location>
</feature>
<name>A0A0W1KIH8_9ACTO</name>
<reference evidence="10 11" key="1">
    <citation type="submission" date="2015-11" db="EMBL/GenBank/DDBJ databases">
        <title>Draft Genome Sequence of the Type Strain Trueperella bernardiae LCDC 89-0504T, Isolated from Blood Culture.</title>
        <authorList>
            <person name="Bernier A.-M."/>
            <person name="Bernard K."/>
        </authorList>
    </citation>
    <scope>NUCLEOTIDE SEQUENCE [LARGE SCALE GENOMIC DNA]</scope>
    <source>
        <strain evidence="10 11">LCDC 89-0504</strain>
    </source>
</reference>
<dbReference type="InterPro" id="IPR029063">
    <property type="entry name" value="SAM-dependent_MTases_sf"/>
</dbReference>
<keyword evidence="7" id="KW-0238">DNA-binding</keyword>
<dbReference type="EMBL" id="LNIZ01000007">
    <property type="protein sequence ID" value="KTF03714.1"/>
    <property type="molecule type" value="Genomic_DNA"/>
</dbReference>
<evidence type="ECO:0000256" key="2">
    <source>
        <dbReference type="ARBA" id="ARBA00012185"/>
    </source>
</evidence>
<evidence type="ECO:0000313" key="10">
    <source>
        <dbReference type="EMBL" id="KTF03714.1"/>
    </source>
</evidence>
<evidence type="ECO:0000256" key="3">
    <source>
        <dbReference type="ARBA" id="ARBA00022603"/>
    </source>
</evidence>
<evidence type="ECO:0000256" key="8">
    <source>
        <dbReference type="ARBA" id="ARBA00049120"/>
    </source>
</evidence>
<dbReference type="Gene3D" id="3.40.50.150">
    <property type="entry name" value="Vaccinia Virus protein VP39"/>
    <property type="match status" value="2"/>
</dbReference>
<keyword evidence="6" id="KW-0680">Restriction system</keyword>
<comment type="similarity">
    <text evidence="1">Belongs to the N(4)/N(6)-methyltransferase family. N(4) subfamily.</text>
</comment>
<dbReference type="PROSITE" id="PS00093">
    <property type="entry name" value="N4_MTASE"/>
    <property type="match status" value="1"/>
</dbReference>
<organism evidence="10 11">
    <name type="scientific">Trueperella bernardiae</name>
    <dbReference type="NCBI Taxonomy" id="59561"/>
    <lineage>
        <taxon>Bacteria</taxon>
        <taxon>Bacillati</taxon>
        <taxon>Actinomycetota</taxon>
        <taxon>Actinomycetes</taxon>
        <taxon>Actinomycetales</taxon>
        <taxon>Actinomycetaceae</taxon>
        <taxon>Trueperella</taxon>
    </lineage>
</organism>
<evidence type="ECO:0000256" key="4">
    <source>
        <dbReference type="ARBA" id="ARBA00022679"/>
    </source>
</evidence>
<dbReference type="GO" id="GO:0032259">
    <property type="term" value="P:methylation"/>
    <property type="evidence" value="ECO:0007669"/>
    <property type="project" value="UniProtKB-KW"/>
</dbReference>
<proteinExistence type="inferred from homology"/>
<keyword evidence="11" id="KW-1185">Reference proteome</keyword>
<evidence type="ECO:0000313" key="11">
    <source>
        <dbReference type="Proteomes" id="UP000054404"/>
    </source>
</evidence>
<gene>
    <name evidence="10" type="ORF">AQZ59_01504</name>
</gene>
<dbReference type="SUPFAM" id="SSF53335">
    <property type="entry name" value="S-adenosyl-L-methionine-dependent methyltransferases"/>
    <property type="match status" value="2"/>
</dbReference>
<dbReference type="GO" id="GO:0009307">
    <property type="term" value="P:DNA restriction-modification system"/>
    <property type="evidence" value="ECO:0007669"/>
    <property type="project" value="UniProtKB-KW"/>
</dbReference>
<comment type="catalytic activity">
    <reaction evidence="8">
        <text>a 2'-deoxycytidine in DNA + S-adenosyl-L-methionine = an N(4)-methyl-2'-deoxycytidine in DNA + S-adenosyl-L-homocysteine + H(+)</text>
        <dbReference type="Rhea" id="RHEA:16857"/>
        <dbReference type="Rhea" id="RHEA-COMP:11369"/>
        <dbReference type="Rhea" id="RHEA-COMP:13674"/>
        <dbReference type="ChEBI" id="CHEBI:15378"/>
        <dbReference type="ChEBI" id="CHEBI:57856"/>
        <dbReference type="ChEBI" id="CHEBI:59789"/>
        <dbReference type="ChEBI" id="CHEBI:85452"/>
        <dbReference type="ChEBI" id="CHEBI:137933"/>
        <dbReference type="EC" id="2.1.1.113"/>
    </reaction>
</comment>
<dbReference type="GO" id="GO:0015667">
    <property type="term" value="F:site-specific DNA-methyltransferase (cytosine-N4-specific) activity"/>
    <property type="evidence" value="ECO:0007669"/>
    <property type="project" value="UniProtKB-EC"/>
</dbReference>
<evidence type="ECO:0000259" key="9">
    <source>
        <dbReference type="Pfam" id="PF01555"/>
    </source>
</evidence>
<protein>
    <recommendedName>
        <fullName evidence="2">site-specific DNA-methyltransferase (cytosine-N(4)-specific)</fullName>
        <ecNumber evidence="2">2.1.1.113</ecNumber>
    </recommendedName>
</protein>
<dbReference type="Proteomes" id="UP000054404">
    <property type="component" value="Unassembled WGS sequence"/>
</dbReference>
<sequence>MTSQPLLFDVAGSGVAPHKLPTNLTTRNHAVHRWMNFTAGYSPEFVLQCLERDGVSGGSVLDPFSGMGTTLVAANSAGLNAVGYDPNPHAAMMCRAKTQSRSLRTVDRIEEVLRSLEPVTSVDAQWNESQLKFLRKLIEPDQLGYLASARTLEAELEPDDRPLYRLVVTRLLESASGSATDGIYKAPTSKKRARPVKESYPRVLRELREDIGTIDDDWGISEVYESSSEVMADIPADEICQVITSPPYLNNFDFAEMTRMEIYFWGYATSWGDITAKVRSKLVVNTTTAPTELKKTQDVWRNQLSAEIAGECSNYVDALAEARAEKARSKDYDRLVYPYFAQMQNVIRESCRVLKPGGAMDLVVSDAALYGVHIHTEDVLRRIMLESGFTAVDVVRLRTRGDRWVLSKRTGSKDPLGEFHLTARKG</sequence>
<dbReference type="InterPro" id="IPR017985">
    <property type="entry name" value="MeTrfase_CN4_CS"/>
</dbReference>
<evidence type="ECO:0000256" key="6">
    <source>
        <dbReference type="ARBA" id="ARBA00022747"/>
    </source>
</evidence>
<evidence type="ECO:0000256" key="5">
    <source>
        <dbReference type="ARBA" id="ARBA00022691"/>
    </source>
</evidence>
<evidence type="ECO:0000256" key="1">
    <source>
        <dbReference type="ARBA" id="ARBA00010203"/>
    </source>
</evidence>
<evidence type="ECO:0000256" key="7">
    <source>
        <dbReference type="ARBA" id="ARBA00023125"/>
    </source>
</evidence>
<dbReference type="REBASE" id="146858">
    <property type="entry name" value="M.Tbe504ORF1504P"/>
</dbReference>